<dbReference type="EMBL" id="CM046388">
    <property type="protein sequence ID" value="KAI8573416.1"/>
    <property type="molecule type" value="Genomic_DNA"/>
</dbReference>
<accession>A0ACC0Q6F3</accession>
<comment type="caution">
    <text evidence="1">The sequence shown here is derived from an EMBL/GenBank/DDBJ whole genome shotgun (WGS) entry which is preliminary data.</text>
</comment>
<dbReference type="Proteomes" id="UP001062846">
    <property type="component" value="Chromosome 1"/>
</dbReference>
<evidence type="ECO:0000313" key="1">
    <source>
        <dbReference type="EMBL" id="KAI8573416.1"/>
    </source>
</evidence>
<name>A0ACC0Q6F3_RHOML</name>
<proteinExistence type="predicted"/>
<reference evidence="1" key="1">
    <citation type="submission" date="2022-02" db="EMBL/GenBank/DDBJ databases">
        <title>Plant Genome Project.</title>
        <authorList>
            <person name="Zhang R.-G."/>
        </authorList>
    </citation>
    <scope>NUCLEOTIDE SEQUENCE</scope>
    <source>
        <strain evidence="1">AT1</strain>
    </source>
</reference>
<sequence>MAFTSKFVCLIVTVLFCLALTQPPSDQWNCGRGCFYAEAAVQVIPIRKVLQGMMHGNDDQVVSGSSKVQGSTTKGYGGAGRSETWDQLRGVPAGPDPLHHHGGSPKKPRTP</sequence>
<protein>
    <submittedName>
        <fullName evidence="1">Uncharacterized protein</fullName>
    </submittedName>
</protein>
<organism evidence="1 2">
    <name type="scientific">Rhododendron molle</name>
    <name type="common">Chinese azalea</name>
    <name type="synonym">Azalea mollis</name>
    <dbReference type="NCBI Taxonomy" id="49168"/>
    <lineage>
        <taxon>Eukaryota</taxon>
        <taxon>Viridiplantae</taxon>
        <taxon>Streptophyta</taxon>
        <taxon>Embryophyta</taxon>
        <taxon>Tracheophyta</taxon>
        <taxon>Spermatophyta</taxon>
        <taxon>Magnoliopsida</taxon>
        <taxon>eudicotyledons</taxon>
        <taxon>Gunneridae</taxon>
        <taxon>Pentapetalae</taxon>
        <taxon>asterids</taxon>
        <taxon>Ericales</taxon>
        <taxon>Ericaceae</taxon>
        <taxon>Ericoideae</taxon>
        <taxon>Rhodoreae</taxon>
        <taxon>Rhododendron</taxon>
    </lineage>
</organism>
<keyword evidence="2" id="KW-1185">Reference proteome</keyword>
<evidence type="ECO:0000313" key="2">
    <source>
        <dbReference type="Proteomes" id="UP001062846"/>
    </source>
</evidence>
<gene>
    <name evidence="1" type="ORF">RHMOL_Rhmol01G0275900</name>
</gene>